<evidence type="ECO:0000313" key="2">
    <source>
        <dbReference type="EMBL" id="CAE6442181.1"/>
    </source>
</evidence>
<dbReference type="AlphaFoldDB" id="A0A8H3AWH3"/>
<organism evidence="2 3">
    <name type="scientific">Rhizoctonia solani</name>
    <dbReference type="NCBI Taxonomy" id="456999"/>
    <lineage>
        <taxon>Eukaryota</taxon>
        <taxon>Fungi</taxon>
        <taxon>Dikarya</taxon>
        <taxon>Basidiomycota</taxon>
        <taxon>Agaricomycotina</taxon>
        <taxon>Agaricomycetes</taxon>
        <taxon>Cantharellales</taxon>
        <taxon>Ceratobasidiaceae</taxon>
        <taxon>Rhizoctonia</taxon>
    </lineage>
</organism>
<comment type="caution">
    <text evidence="2">The sequence shown here is derived from an EMBL/GenBank/DDBJ whole genome shotgun (WGS) entry which is preliminary data.</text>
</comment>
<feature type="compositionally biased region" description="Polar residues" evidence="1">
    <location>
        <begin position="922"/>
        <end position="935"/>
    </location>
</feature>
<evidence type="ECO:0000313" key="3">
    <source>
        <dbReference type="Proteomes" id="UP000663888"/>
    </source>
</evidence>
<feature type="region of interest" description="Disordered" evidence="1">
    <location>
        <begin position="917"/>
        <end position="976"/>
    </location>
</feature>
<dbReference type="EMBL" id="CAJMWX010000997">
    <property type="protein sequence ID" value="CAE6442181.1"/>
    <property type="molecule type" value="Genomic_DNA"/>
</dbReference>
<name>A0A8H3AWH3_9AGAM</name>
<dbReference type="PANTHER" id="PTHR33266">
    <property type="entry name" value="CHROMOSOME 15, WHOLE GENOME SHOTGUN SEQUENCE"/>
    <property type="match status" value="1"/>
</dbReference>
<dbReference type="Proteomes" id="UP000663888">
    <property type="component" value="Unassembled WGS sequence"/>
</dbReference>
<protein>
    <submittedName>
        <fullName evidence="2">Uncharacterized protein</fullName>
    </submittedName>
</protein>
<proteinExistence type="predicted"/>
<accession>A0A8H3AWH3</accession>
<sequence>MSQPELDKLVLARIEEEMKKGHFSSERLREMDYRLLLEIFLSVHPSLPLFNLDQCEDYLSHHPILYPALGEVYVSKSFSKLMEHSSISALKISTQDEVMGSFPLVKSSSNRSLQAAFETEYQGGVHHQFISVLNEYALLAGLYNKSIAIIQSSGMGKSRLVQESASEVFTIPANLREGLPQHIKAYPPPDATLRSYFENHEFKSDKLLQAEYAILLKCIFDEAISTVPAVVGDRKGRELARAWSSYLDDGQSDESVGENRLNFYKKVIQAAEGVGLLKRHVISLIIEMSAQAISKISDRVWVDTKLHRLVSPATENPLQQASKTSGQIQIHYELKESVDLKTLFAGMGSSAKQLLQTVALEGSSHENLCLVYFDEAHDLTKAPRFIEGFRYRSPYHNLGTILSELCDARMFFIFLSTNSQMHQFAPPPRHYPSTRAAQGSYLISPFTELPFDVFMTEMFKELEQSKKKRSLVNACTTQVMSSMGRPMWFAHHKQWQDRQGVGPPNSGQQFEHVLKFAANKLTAQESPKHVSQSELAALSVRIGITFESTTQAAREAESQQVESHMRVVYAIPEHREYMRTGTPSEPVLAEAAAVYLSPIFNNSGISIAGPRILSENCKKGFLARGERGELCGRLLVSIAHDIAVVETRVEIEKSLVDGRVRYHRPVPVLAFLRALFADEHHDTILEATPMTYKEGKPLKDAFKEAFVCFSHFALAADSAMLDAKSLRTALFRGAAIQAKDNQVSIDAVIPIHIGPITSPITTETTSAINLQFKNRKRTDACFVNRSITVPDPHQPVISIVFELGEELSDLRRGEPKQLVEAHEWDLPYTRSRDAELNPHKDDRHYSFVARGCGPGTYKAVHEETIGYYKMILASGSLKEDFPRAGNKASWALIEELKPHLIASKCWNQWDKPSYLDSEEFSGPSTPLDTKSNLESIPSGKGQGSATKGKRSKLDRNVGPNRSGTPGKKHKSVTKGT</sequence>
<feature type="compositionally biased region" description="Basic residues" evidence="1">
    <location>
        <begin position="966"/>
        <end position="976"/>
    </location>
</feature>
<dbReference type="PANTHER" id="PTHR33266:SF1">
    <property type="entry name" value="F-BOX DOMAIN-CONTAINING PROTEIN"/>
    <property type="match status" value="1"/>
</dbReference>
<gene>
    <name evidence="2" type="ORF">RDB_LOCUS52258</name>
</gene>
<evidence type="ECO:0000256" key="1">
    <source>
        <dbReference type="SAM" id="MobiDB-lite"/>
    </source>
</evidence>
<reference evidence="2" key="1">
    <citation type="submission" date="2021-01" db="EMBL/GenBank/DDBJ databases">
        <authorList>
            <person name="Kaushik A."/>
        </authorList>
    </citation>
    <scope>NUCLEOTIDE SEQUENCE</scope>
    <source>
        <strain evidence="2">AG4-R118</strain>
    </source>
</reference>